<evidence type="ECO:0000313" key="2">
    <source>
        <dbReference type="Proteomes" id="UP000245207"/>
    </source>
</evidence>
<organism evidence="1 2">
    <name type="scientific">Artemisia annua</name>
    <name type="common">Sweet wormwood</name>
    <dbReference type="NCBI Taxonomy" id="35608"/>
    <lineage>
        <taxon>Eukaryota</taxon>
        <taxon>Viridiplantae</taxon>
        <taxon>Streptophyta</taxon>
        <taxon>Embryophyta</taxon>
        <taxon>Tracheophyta</taxon>
        <taxon>Spermatophyta</taxon>
        <taxon>Magnoliopsida</taxon>
        <taxon>eudicotyledons</taxon>
        <taxon>Gunneridae</taxon>
        <taxon>Pentapetalae</taxon>
        <taxon>asterids</taxon>
        <taxon>campanulids</taxon>
        <taxon>Asterales</taxon>
        <taxon>Asteraceae</taxon>
        <taxon>Asteroideae</taxon>
        <taxon>Anthemideae</taxon>
        <taxon>Artemisiinae</taxon>
        <taxon>Artemisia</taxon>
    </lineage>
</organism>
<gene>
    <name evidence="1" type="ORF">CTI12_AA025790</name>
</gene>
<dbReference type="EMBL" id="PKPP01000100">
    <property type="protein sequence ID" value="PWA97799.1"/>
    <property type="molecule type" value="Genomic_DNA"/>
</dbReference>
<name>A0A2U1QIF8_ARTAN</name>
<dbReference type="OrthoDB" id="4927890at2759"/>
<reference evidence="1 2" key="1">
    <citation type="journal article" date="2018" name="Mol. Plant">
        <title>The genome of Artemisia annua provides insight into the evolution of Asteraceae family and artemisinin biosynthesis.</title>
        <authorList>
            <person name="Shen Q."/>
            <person name="Zhang L."/>
            <person name="Liao Z."/>
            <person name="Wang S."/>
            <person name="Yan T."/>
            <person name="Shi P."/>
            <person name="Liu M."/>
            <person name="Fu X."/>
            <person name="Pan Q."/>
            <person name="Wang Y."/>
            <person name="Lv Z."/>
            <person name="Lu X."/>
            <person name="Zhang F."/>
            <person name="Jiang W."/>
            <person name="Ma Y."/>
            <person name="Chen M."/>
            <person name="Hao X."/>
            <person name="Li L."/>
            <person name="Tang Y."/>
            <person name="Lv G."/>
            <person name="Zhou Y."/>
            <person name="Sun X."/>
            <person name="Brodelius P.E."/>
            <person name="Rose J.K.C."/>
            <person name="Tang K."/>
        </authorList>
    </citation>
    <scope>NUCLEOTIDE SEQUENCE [LARGE SCALE GENOMIC DNA]</scope>
    <source>
        <strain evidence="2">cv. Huhao1</strain>
        <tissue evidence="1">Leaf</tissue>
    </source>
</reference>
<evidence type="ECO:0000313" key="1">
    <source>
        <dbReference type="EMBL" id="PWA97799.1"/>
    </source>
</evidence>
<proteinExistence type="predicted"/>
<dbReference type="Proteomes" id="UP000245207">
    <property type="component" value="Unassembled WGS sequence"/>
</dbReference>
<accession>A0A2U1QIF8</accession>
<dbReference type="AlphaFoldDB" id="A0A2U1QIF8"/>
<keyword evidence="2" id="KW-1185">Reference proteome</keyword>
<comment type="caution">
    <text evidence="1">The sequence shown here is derived from an EMBL/GenBank/DDBJ whole genome shotgun (WGS) entry which is preliminary data.</text>
</comment>
<protein>
    <submittedName>
        <fullName evidence="1">Uncharacterized protein</fullName>
    </submittedName>
</protein>
<sequence>MVAFYLIRYLRSRLELFTMNVSVSDPDFDQGSIFGKLLVKDALGARADGWTRSDAKDCCYISWFNLEWHEPLGISYDSLIPFGDPSCHRSVPVSSSVEVDLLLHGMSESKDQCYLIFHGKRNEPLSKFWEEEPKTKCGTLEFESDIGRVLVNFILLKEVVDASMDVTFRLSNPGDPVEICGSIMVALYGGNVVKDDILGQYKATTFRTKKFKLIGNQVVLPLHRSLLAVPAGGRLKIEALLMDVESQKEYVNVMRDYRVRQGKTDDLCIKCDYFSFNLKVARC</sequence>